<dbReference type="PIRSF" id="PIRSF020680">
    <property type="entry name" value="PhnH"/>
    <property type="match status" value="1"/>
</dbReference>
<accession>A0ABT5AV90</accession>
<dbReference type="SUPFAM" id="SSF159709">
    <property type="entry name" value="PhnH-like"/>
    <property type="match status" value="1"/>
</dbReference>
<sequence length="212" mass="23202">MSNIVTDLPGFSDSIHDAQQTFRALLGANARPGRPEKITAVMSVPRATVRLPSPTNATPSGLTPACGAACLTLLDLDVALWLQPSFTTSVKNWLLFHTGCRLTEYPDKADFALIEDLAALPELSIFNMGTEEKPETSTTLLIQIENFDMGQPVMLTGPGILDEQAIAPLVPQHFWDFWTENHQAYPQGMDVFLFTENSVMGLPRTARATIIS</sequence>
<reference evidence="1 2" key="1">
    <citation type="submission" date="2023-01" db="EMBL/GenBank/DDBJ databases">
        <title>Genomes from the Australian National Cyanobacteria Reference Collection.</title>
        <authorList>
            <person name="Willis A."/>
            <person name="Lee E.M.F."/>
        </authorList>
    </citation>
    <scope>NUCLEOTIDE SEQUENCE [LARGE SCALE GENOMIC DNA]</scope>
    <source>
        <strain evidence="1 2">CS-1033</strain>
    </source>
</reference>
<keyword evidence="2" id="KW-1185">Reference proteome</keyword>
<organism evidence="1 2">
    <name type="scientific">Anabaenopsis arnoldii</name>
    <dbReference type="NCBI Taxonomy" id="2152938"/>
    <lineage>
        <taxon>Bacteria</taxon>
        <taxon>Bacillati</taxon>
        <taxon>Cyanobacteriota</taxon>
        <taxon>Cyanophyceae</taxon>
        <taxon>Nostocales</taxon>
        <taxon>Nodulariaceae</taxon>
        <taxon>Anabaenopsis</taxon>
    </lineage>
</organism>
<dbReference type="EMBL" id="JAQMUH010000134">
    <property type="protein sequence ID" value="MDB9540351.1"/>
    <property type="molecule type" value="Genomic_DNA"/>
</dbReference>
<proteinExistence type="predicted"/>
<protein>
    <submittedName>
        <fullName evidence="1">Phosphonate C-P lyase system protein PhnH</fullName>
    </submittedName>
</protein>
<dbReference type="NCBIfam" id="TIGR03292">
    <property type="entry name" value="PhnH_redo"/>
    <property type="match status" value="1"/>
</dbReference>
<dbReference type="InterPro" id="IPR008772">
    <property type="entry name" value="Phosphonate_metab_PhnH"/>
</dbReference>
<dbReference type="GO" id="GO:0016829">
    <property type="term" value="F:lyase activity"/>
    <property type="evidence" value="ECO:0007669"/>
    <property type="project" value="UniProtKB-KW"/>
</dbReference>
<dbReference type="Gene3D" id="3.40.50.11310">
    <property type="entry name" value="Bacterial phosphonate metabolism protein PhnH"/>
    <property type="match status" value="1"/>
</dbReference>
<name>A0ABT5AV90_9CYAN</name>
<gene>
    <name evidence="1" type="primary">phnH</name>
    <name evidence="1" type="ORF">PN457_11890</name>
</gene>
<keyword evidence="1" id="KW-0456">Lyase</keyword>
<evidence type="ECO:0000313" key="2">
    <source>
        <dbReference type="Proteomes" id="UP001212499"/>
    </source>
</evidence>
<evidence type="ECO:0000313" key="1">
    <source>
        <dbReference type="EMBL" id="MDB9540351.1"/>
    </source>
</evidence>
<dbReference type="InterPro" id="IPR038058">
    <property type="entry name" value="PhnH-like_sp"/>
</dbReference>
<dbReference type="Pfam" id="PF05845">
    <property type="entry name" value="PhnH"/>
    <property type="match status" value="1"/>
</dbReference>
<comment type="caution">
    <text evidence="1">The sequence shown here is derived from an EMBL/GenBank/DDBJ whole genome shotgun (WGS) entry which is preliminary data.</text>
</comment>
<dbReference type="Proteomes" id="UP001212499">
    <property type="component" value="Unassembled WGS sequence"/>
</dbReference>
<dbReference type="RefSeq" id="WP_271733557.1">
    <property type="nucleotide sequence ID" value="NZ_JANQDP010000140.1"/>
</dbReference>